<evidence type="ECO:0008006" key="3">
    <source>
        <dbReference type="Google" id="ProtNLM"/>
    </source>
</evidence>
<proteinExistence type="predicted"/>
<reference evidence="1 2" key="1">
    <citation type="submission" date="2019-02" db="EMBL/GenBank/DDBJ databases">
        <title>Apibacter muscae sp. nov.: a novel member of the house fly microbiota.</title>
        <authorList>
            <person name="Park R."/>
        </authorList>
    </citation>
    <scope>NUCLEOTIDE SEQUENCE [LARGE SCALE GENOMIC DNA]</scope>
    <source>
        <strain evidence="1 2">AL1</strain>
    </source>
</reference>
<accession>A0A563DBZ9</accession>
<organism evidence="1 2">
    <name type="scientific">Apibacter muscae</name>
    <dbReference type="NCBI Taxonomy" id="2509004"/>
    <lineage>
        <taxon>Bacteria</taxon>
        <taxon>Pseudomonadati</taxon>
        <taxon>Bacteroidota</taxon>
        <taxon>Flavobacteriia</taxon>
        <taxon>Flavobacteriales</taxon>
        <taxon>Weeksellaceae</taxon>
        <taxon>Apibacter</taxon>
    </lineage>
</organism>
<dbReference type="Proteomes" id="UP000319499">
    <property type="component" value="Unassembled WGS sequence"/>
</dbReference>
<dbReference type="EMBL" id="SELH01000021">
    <property type="protein sequence ID" value="TWP27740.1"/>
    <property type="molecule type" value="Genomic_DNA"/>
</dbReference>
<dbReference type="OrthoDB" id="1367358at2"/>
<dbReference type="AlphaFoldDB" id="A0A563DBZ9"/>
<comment type="caution">
    <text evidence="1">The sequence shown here is derived from an EMBL/GenBank/DDBJ whole genome shotgun (WGS) entry which is preliminary data.</text>
</comment>
<name>A0A563DBZ9_9FLAO</name>
<protein>
    <recommendedName>
        <fullName evidence="3">DUF1540 domain-containing protein</fullName>
    </recommendedName>
</protein>
<sequence>MDLKLAKCCGNCEFFLDGRICSKKEISVTQNQVCDAYEFKAVLHREDDCLKCSKFQTSNCAHPKVASEGIMCTVWYPRNSAVS</sequence>
<evidence type="ECO:0000313" key="2">
    <source>
        <dbReference type="Proteomes" id="UP000319499"/>
    </source>
</evidence>
<evidence type="ECO:0000313" key="1">
    <source>
        <dbReference type="EMBL" id="TWP27740.1"/>
    </source>
</evidence>
<keyword evidence="2" id="KW-1185">Reference proteome</keyword>
<gene>
    <name evidence="1" type="ORF">ETU09_06490</name>
</gene>
<dbReference type="RefSeq" id="WP_146292683.1">
    <property type="nucleotide sequence ID" value="NZ_SELH01000021.1"/>
</dbReference>